<comment type="similarity">
    <text evidence="2 14 15">Belongs to the TonB-dependent receptor family.</text>
</comment>
<dbReference type="PANTHER" id="PTHR32552:SF68">
    <property type="entry name" value="FERRICHROME OUTER MEMBRANE TRANSPORTER_PHAGE RECEPTOR"/>
    <property type="match status" value="1"/>
</dbReference>
<keyword evidence="10 15" id="KW-0798">TonB box</keyword>
<dbReference type="AlphaFoldDB" id="A0AA51RSK8"/>
<name>A0AA51RSK8_9GAMM</name>
<keyword evidence="5" id="KW-0410">Iron transport</keyword>
<evidence type="ECO:0000256" key="16">
    <source>
        <dbReference type="SAM" id="SignalP"/>
    </source>
</evidence>
<evidence type="ECO:0000313" key="19">
    <source>
        <dbReference type="EMBL" id="WMS86743.1"/>
    </source>
</evidence>
<dbReference type="FunFam" id="2.170.130.10:FF:000001">
    <property type="entry name" value="Catecholate siderophore TonB-dependent receptor"/>
    <property type="match status" value="1"/>
</dbReference>
<dbReference type="EMBL" id="CP133548">
    <property type="protein sequence ID" value="WMS86743.1"/>
    <property type="molecule type" value="Genomic_DNA"/>
</dbReference>
<dbReference type="InterPro" id="IPR039426">
    <property type="entry name" value="TonB-dep_rcpt-like"/>
</dbReference>
<evidence type="ECO:0000256" key="12">
    <source>
        <dbReference type="ARBA" id="ARBA00023170"/>
    </source>
</evidence>
<protein>
    <submittedName>
        <fullName evidence="19">TonB-dependent siderophore receptor</fullName>
    </submittedName>
</protein>
<organism evidence="19 20">
    <name type="scientific">Pleionea litopenaei</name>
    <dbReference type="NCBI Taxonomy" id="3070815"/>
    <lineage>
        <taxon>Bacteria</taxon>
        <taxon>Pseudomonadati</taxon>
        <taxon>Pseudomonadota</taxon>
        <taxon>Gammaproteobacteria</taxon>
        <taxon>Oceanospirillales</taxon>
        <taxon>Pleioneaceae</taxon>
        <taxon>Pleionea</taxon>
    </lineage>
</organism>
<evidence type="ECO:0000259" key="17">
    <source>
        <dbReference type="Pfam" id="PF00593"/>
    </source>
</evidence>
<feature type="domain" description="TonB-dependent receptor plug" evidence="18">
    <location>
        <begin position="63"/>
        <end position="162"/>
    </location>
</feature>
<keyword evidence="6 14" id="KW-0812">Transmembrane</keyword>
<evidence type="ECO:0000313" key="20">
    <source>
        <dbReference type="Proteomes" id="UP001239782"/>
    </source>
</evidence>
<evidence type="ECO:0000256" key="9">
    <source>
        <dbReference type="ARBA" id="ARBA00023065"/>
    </source>
</evidence>
<dbReference type="GO" id="GO:0015344">
    <property type="term" value="F:siderophore uptake transmembrane transporter activity"/>
    <property type="evidence" value="ECO:0007669"/>
    <property type="project" value="TreeGrafter"/>
</dbReference>
<evidence type="ECO:0000256" key="11">
    <source>
        <dbReference type="ARBA" id="ARBA00023136"/>
    </source>
</evidence>
<dbReference type="GO" id="GO:0038023">
    <property type="term" value="F:signaling receptor activity"/>
    <property type="evidence" value="ECO:0007669"/>
    <property type="project" value="InterPro"/>
</dbReference>
<keyword evidence="9" id="KW-0406">Ion transport</keyword>
<keyword evidence="12 19" id="KW-0675">Receptor</keyword>
<keyword evidence="13 14" id="KW-0998">Cell outer membrane</keyword>
<dbReference type="Pfam" id="PF00593">
    <property type="entry name" value="TonB_dep_Rec_b-barrel"/>
    <property type="match status" value="1"/>
</dbReference>
<dbReference type="Proteomes" id="UP001239782">
    <property type="component" value="Chromosome"/>
</dbReference>
<gene>
    <name evidence="19" type="ORF">Q9312_16095</name>
</gene>
<evidence type="ECO:0000256" key="1">
    <source>
        <dbReference type="ARBA" id="ARBA00004571"/>
    </source>
</evidence>
<evidence type="ECO:0000259" key="18">
    <source>
        <dbReference type="Pfam" id="PF07715"/>
    </source>
</evidence>
<feature type="chain" id="PRO_5041444494" evidence="16">
    <location>
        <begin position="28"/>
        <end position="701"/>
    </location>
</feature>
<evidence type="ECO:0000256" key="7">
    <source>
        <dbReference type="ARBA" id="ARBA00022729"/>
    </source>
</evidence>
<dbReference type="RefSeq" id="WP_309201888.1">
    <property type="nucleotide sequence ID" value="NZ_CP133548.1"/>
</dbReference>
<sequence>MSLPVSKPTWSAICLATSFVISNTALADDDKAAEDKNKITITSKRGTIAYISASGTKDDTPIVETPMSVSVLTEKRIEDLGAETIQDALGYVAGVFNGPYGVDTRGDWSIIRGVSPVQYLDGMKMLYGYYNNVRPNPFSLGQIEVLKGPSSVLYGQGTTGGIVNLVSKRPQAEESGQVWGQIGSFDRRQIAADYTNALNDDASILFRINGLLRDSDTQTDFVSDDSYYLAPALTFFIGEDIEWTVLANVQKNESGSSTQFFPHVGTIRPAPFGQIPVERFVSEPEFDRYDTEQSSLTSIVNYDVSSDWNIRWSLRYMDSQSEYRSMYGYPFALLADDRSVSRLAYLADNELESLTSDWQLHGRFSLGATDHKFMIGLDYQTADITSRTAYGFGGLLDVYDPVYGNFDLSTLPEINGGTATTQMQQGIYLQDQIKFADGFIVSLGLRHDQSEVGAYQESGEDYSETTKRVGVMYAFNNGISPYISYSESFELQLGNDAYGNTFKPKFGEQKEIGLKYQPLGTEHLITLSRFDSVEKNRLVDDPNDPFNQIQIGEADSDGFEIEAQLEWDTLDVYATYSNTNAVDQFGEKLSALPENMASIWTTYRPFGDDNGVKVGAGVRYVGETFFRTDLDGDPNNGAEAPYNTEAYTVFDLMLGYEMGALDFSLNIDNLSDKTIITSCLSRGDCFYGQKRTITASVRYRY</sequence>
<dbReference type="GO" id="GO:0009279">
    <property type="term" value="C:cell outer membrane"/>
    <property type="evidence" value="ECO:0007669"/>
    <property type="project" value="UniProtKB-SubCell"/>
</dbReference>
<evidence type="ECO:0000256" key="4">
    <source>
        <dbReference type="ARBA" id="ARBA00022452"/>
    </source>
</evidence>
<evidence type="ECO:0000256" key="3">
    <source>
        <dbReference type="ARBA" id="ARBA00022448"/>
    </source>
</evidence>
<dbReference type="KEGG" id="plei:Q9312_16095"/>
<keyword evidence="7 16" id="KW-0732">Signal</keyword>
<dbReference type="InterPro" id="IPR000531">
    <property type="entry name" value="Beta-barrel_TonB"/>
</dbReference>
<evidence type="ECO:0000256" key="13">
    <source>
        <dbReference type="ARBA" id="ARBA00023237"/>
    </source>
</evidence>
<keyword evidence="8" id="KW-0408">Iron</keyword>
<dbReference type="InterPro" id="IPR010105">
    <property type="entry name" value="TonB_sidphr_rcpt"/>
</dbReference>
<dbReference type="NCBIfam" id="TIGR01783">
    <property type="entry name" value="TonB-siderophor"/>
    <property type="match status" value="1"/>
</dbReference>
<evidence type="ECO:0000256" key="8">
    <source>
        <dbReference type="ARBA" id="ARBA00023004"/>
    </source>
</evidence>
<accession>A0AA51RSK8</accession>
<comment type="subcellular location">
    <subcellularLocation>
        <location evidence="1 14">Cell outer membrane</location>
        <topology evidence="1 14">Multi-pass membrane protein</topology>
    </subcellularLocation>
</comment>
<keyword evidence="20" id="KW-1185">Reference proteome</keyword>
<dbReference type="InterPro" id="IPR012910">
    <property type="entry name" value="Plug_dom"/>
</dbReference>
<dbReference type="PANTHER" id="PTHR32552">
    <property type="entry name" value="FERRICHROME IRON RECEPTOR-RELATED"/>
    <property type="match status" value="1"/>
</dbReference>
<evidence type="ECO:0000256" key="6">
    <source>
        <dbReference type="ARBA" id="ARBA00022692"/>
    </source>
</evidence>
<proteinExistence type="inferred from homology"/>
<feature type="domain" description="TonB-dependent receptor-like beta-barrel" evidence="17">
    <location>
        <begin position="272"/>
        <end position="670"/>
    </location>
</feature>
<reference evidence="19 20" key="1">
    <citation type="submission" date="2023-08" db="EMBL/GenBank/DDBJ databases">
        <title>Pleionea litopenaei sp. nov., isolated from stomach of juvenile Litopenaeus vannamei.</title>
        <authorList>
            <person name="Rho A.M."/>
            <person name="Hwang C.Y."/>
        </authorList>
    </citation>
    <scope>NUCLEOTIDE SEQUENCE [LARGE SCALE GENOMIC DNA]</scope>
    <source>
        <strain evidence="19 20">HL-JVS1</strain>
    </source>
</reference>
<evidence type="ECO:0000256" key="2">
    <source>
        <dbReference type="ARBA" id="ARBA00009810"/>
    </source>
</evidence>
<dbReference type="InterPro" id="IPR037066">
    <property type="entry name" value="Plug_dom_sf"/>
</dbReference>
<dbReference type="CDD" id="cd01347">
    <property type="entry name" value="ligand_gated_channel"/>
    <property type="match status" value="1"/>
</dbReference>
<dbReference type="Gene3D" id="2.40.170.20">
    <property type="entry name" value="TonB-dependent receptor, beta-barrel domain"/>
    <property type="match status" value="1"/>
</dbReference>
<evidence type="ECO:0000256" key="14">
    <source>
        <dbReference type="PROSITE-ProRule" id="PRU01360"/>
    </source>
</evidence>
<evidence type="ECO:0000256" key="15">
    <source>
        <dbReference type="RuleBase" id="RU003357"/>
    </source>
</evidence>
<dbReference type="InterPro" id="IPR036942">
    <property type="entry name" value="Beta-barrel_TonB_sf"/>
</dbReference>
<feature type="signal peptide" evidence="16">
    <location>
        <begin position="1"/>
        <end position="27"/>
    </location>
</feature>
<dbReference type="Gene3D" id="2.170.130.10">
    <property type="entry name" value="TonB-dependent receptor, plug domain"/>
    <property type="match status" value="1"/>
</dbReference>
<keyword evidence="4 14" id="KW-1134">Transmembrane beta strand</keyword>
<dbReference type="Pfam" id="PF07715">
    <property type="entry name" value="Plug"/>
    <property type="match status" value="1"/>
</dbReference>
<dbReference type="GO" id="GO:0015891">
    <property type="term" value="P:siderophore transport"/>
    <property type="evidence" value="ECO:0007669"/>
    <property type="project" value="InterPro"/>
</dbReference>
<dbReference type="SUPFAM" id="SSF56935">
    <property type="entry name" value="Porins"/>
    <property type="match status" value="1"/>
</dbReference>
<evidence type="ECO:0000256" key="5">
    <source>
        <dbReference type="ARBA" id="ARBA00022496"/>
    </source>
</evidence>
<evidence type="ECO:0000256" key="10">
    <source>
        <dbReference type="ARBA" id="ARBA00023077"/>
    </source>
</evidence>
<keyword evidence="11 14" id="KW-0472">Membrane</keyword>
<dbReference type="PROSITE" id="PS52016">
    <property type="entry name" value="TONB_DEPENDENT_REC_3"/>
    <property type="match status" value="1"/>
</dbReference>
<keyword evidence="3 14" id="KW-0813">Transport</keyword>